<feature type="domain" description="Methyltransferase FkbM" evidence="1">
    <location>
        <begin position="56"/>
        <end position="183"/>
    </location>
</feature>
<gene>
    <name evidence="2" type="ORF">GCM10023184_27210</name>
</gene>
<dbReference type="Pfam" id="PF05050">
    <property type="entry name" value="Methyltransf_21"/>
    <property type="match status" value="1"/>
</dbReference>
<dbReference type="SUPFAM" id="SSF53335">
    <property type="entry name" value="S-adenosyl-L-methionine-dependent methyltransferases"/>
    <property type="match status" value="1"/>
</dbReference>
<sequence>MGLIDKLLKPTPFYKSYLAYKKRKTQREQAALEARYHPLRVAFYRQFISTGDVVFDVGANVGNRVQAFLECGARVVAVEPQPACVQVLRGKFNDTITIENIGLASKPGELEMHLSTDSTVSTFSTEFRDVTRDRFRYSEWTDTIKVPISTLDLLLEKYGTPKFCKIDVEGFEPEVLRGLSRPIPFLSLEYCVPEAAGQLRECVDLLHRLSPGGTFNYSSGESMTWALPEWQSYEQFLQHLADPAFTRTLFGDIYFKS</sequence>
<comment type="caution">
    <text evidence="2">The sequence shown here is derived from an EMBL/GenBank/DDBJ whole genome shotgun (WGS) entry which is preliminary data.</text>
</comment>
<dbReference type="PANTHER" id="PTHR34203">
    <property type="entry name" value="METHYLTRANSFERASE, FKBM FAMILY PROTEIN"/>
    <property type="match status" value="1"/>
</dbReference>
<dbReference type="InterPro" id="IPR029063">
    <property type="entry name" value="SAM-dependent_MTases_sf"/>
</dbReference>
<dbReference type="InterPro" id="IPR052514">
    <property type="entry name" value="SAM-dependent_MTase"/>
</dbReference>
<dbReference type="EMBL" id="BAABGY010000007">
    <property type="protein sequence ID" value="GAA4333773.1"/>
    <property type="molecule type" value="Genomic_DNA"/>
</dbReference>
<name>A0ABP8H3D9_9BACT</name>
<proteinExistence type="predicted"/>
<dbReference type="NCBIfam" id="TIGR01444">
    <property type="entry name" value="fkbM_fam"/>
    <property type="match status" value="1"/>
</dbReference>
<keyword evidence="3" id="KW-1185">Reference proteome</keyword>
<accession>A0ABP8H3D9</accession>
<evidence type="ECO:0000313" key="2">
    <source>
        <dbReference type="EMBL" id="GAA4333773.1"/>
    </source>
</evidence>
<dbReference type="RefSeq" id="WP_345256302.1">
    <property type="nucleotide sequence ID" value="NZ_BAABGY010000007.1"/>
</dbReference>
<dbReference type="Gene3D" id="3.40.50.150">
    <property type="entry name" value="Vaccinia Virus protein VP39"/>
    <property type="match status" value="1"/>
</dbReference>
<evidence type="ECO:0000259" key="1">
    <source>
        <dbReference type="Pfam" id="PF05050"/>
    </source>
</evidence>
<dbReference type="InterPro" id="IPR006342">
    <property type="entry name" value="FkbM_mtfrase"/>
</dbReference>
<evidence type="ECO:0000313" key="3">
    <source>
        <dbReference type="Proteomes" id="UP001501725"/>
    </source>
</evidence>
<organism evidence="2 3">
    <name type="scientific">Flaviaesturariibacter amylovorans</name>
    <dbReference type="NCBI Taxonomy" id="1084520"/>
    <lineage>
        <taxon>Bacteria</taxon>
        <taxon>Pseudomonadati</taxon>
        <taxon>Bacteroidota</taxon>
        <taxon>Chitinophagia</taxon>
        <taxon>Chitinophagales</taxon>
        <taxon>Chitinophagaceae</taxon>
        <taxon>Flaviaestuariibacter</taxon>
    </lineage>
</organism>
<reference evidence="3" key="1">
    <citation type="journal article" date="2019" name="Int. J. Syst. Evol. Microbiol.">
        <title>The Global Catalogue of Microorganisms (GCM) 10K type strain sequencing project: providing services to taxonomists for standard genome sequencing and annotation.</title>
        <authorList>
            <consortium name="The Broad Institute Genomics Platform"/>
            <consortium name="The Broad Institute Genome Sequencing Center for Infectious Disease"/>
            <person name="Wu L."/>
            <person name="Ma J."/>
        </authorList>
    </citation>
    <scope>NUCLEOTIDE SEQUENCE [LARGE SCALE GENOMIC DNA]</scope>
    <source>
        <strain evidence="3">JCM 17919</strain>
    </source>
</reference>
<protein>
    <recommendedName>
        <fullName evidence="1">Methyltransferase FkbM domain-containing protein</fullName>
    </recommendedName>
</protein>
<dbReference type="PANTHER" id="PTHR34203:SF15">
    <property type="entry name" value="SLL1173 PROTEIN"/>
    <property type="match status" value="1"/>
</dbReference>
<dbReference type="Proteomes" id="UP001501725">
    <property type="component" value="Unassembled WGS sequence"/>
</dbReference>